<name>A0A2M7G7N2_9BACT</name>
<dbReference type="AlphaFoldDB" id="A0A2M7G7N2"/>
<dbReference type="Proteomes" id="UP000231019">
    <property type="component" value="Unassembled WGS sequence"/>
</dbReference>
<comment type="caution">
    <text evidence="1">The sequence shown here is derived from an EMBL/GenBank/DDBJ whole genome shotgun (WGS) entry which is preliminary data.</text>
</comment>
<dbReference type="InterPro" id="IPR011990">
    <property type="entry name" value="TPR-like_helical_dom_sf"/>
</dbReference>
<organism evidence="1 2">
    <name type="scientific">bacterium (Candidatus Blackallbacteria) CG17_big_fil_post_rev_8_21_14_2_50_48_46</name>
    <dbReference type="NCBI Taxonomy" id="2014261"/>
    <lineage>
        <taxon>Bacteria</taxon>
        <taxon>Candidatus Blackallbacteria</taxon>
    </lineage>
</organism>
<sequence length="113" mass="13018">MLDFQALASARQEVGVRDEERQRRSAELYQKALLILADFQRKQGIQKSLLKQAANLLHESLLLNNQNPYAYLCMSYIFFVLNDLPRTRRYLNAARKLSPHLPEAGLLQKCLAS</sequence>
<gene>
    <name evidence="1" type="ORF">COW36_06015</name>
</gene>
<evidence type="ECO:0000313" key="1">
    <source>
        <dbReference type="EMBL" id="PIW18084.1"/>
    </source>
</evidence>
<accession>A0A2M7G7N2</accession>
<proteinExistence type="predicted"/>
<protein>
    <submittedName>
        <fullName evidence="1">Uncharacterized protein</fullName>
    </submittedName>
</protein>
<evidence type="ECO:0000313" key="2">
    <source>
        <dbReference type="Proteomes" id="UP000231019"/>
    </source>
</evidence>
<dbReference type="EMBL" id="PFFQ01000014">
    <property type="protein sequence ID" value="PIW18084.1"/>
    <property type="molecule type" value="Genomic_DNA"/>
</dbReference>
<reference evidence="1 2" key="1">
    <citation type="submission" date="2017-09" db="EMBL/GenBank/DDBJ databases">
        <title>Depth-based differentiation of microbial function through sediment-hosted aquifers and enrichment of novel symbionts in the deep terrestrial subsurface.</title>
        <authorList>
            <person name="Probst A.J."/>
            <person name="Ladd B."/>
            <person name="Jarett J.K."/>
            <person name="Geller-Mcgrath D.E."/>
            <person name="Sieber C.M."/>
            <person name="Emerson J.B."/>
            <person name="Anantharaman K."/>
            <person name="Thomas B.C."/>
            <person name="Malmstrom R."/>
            <person name="Stieglmeier M."/>
            <person name="Klingl A."/>
            <person name="Woyke T."/>
            <person name="Ryan C.M."/>
            <person name="Banfield J.F."/>
        </authorList>
    </citation>
    <scope>NUCLEOTIDE SEQUENCE [LARGE SCALE GENOMIC DNA]</scope>
    <source>
        <strain evidence="1">CG17_big_fil_post_rev_8_21_14_2_50_48_46</strain>
    </source>
</reference>
<dbReference type="SUPFAM" id="SSF48452">
    <property type="entry name" value="TPR-like"/>
    <property type="match status" value="1"/>
</dbReference>